<organism evidence="2 3">
    <name type="scientific">Propioniciclava coleopterorum</name>
    <dbReference type="NCBI Taxonomy" id="2714937"/>
    <lineage>
        <taxon>Bacteria</taxon>
        <taxon>Bacillati</taxon>
        <taxon>Actinomycetota</taxon>
        <taxon>Actinomycetes</taxon>
        <taxon>Propionibacteriales</taxon>
        <taxon>Propionibacteriaceae</taxon>
        <taxon>Propioniciclava</taxon>
    </lineage>
</organism>
<evidence type="ECO:0000256" key="1">
    <source>
        <dbReference type="SAM" id="Phobius"/>
    </source>
</evidence>
<name>A0A6G7Y603_9ACTN</name>
<evidence type="ECO:0000313" key="2">
    <source>
        <dbReference type="EMBL" id="QIK72051.1"/>
    </source>
</evidence>
<reference evidence="2 3" key="1">
    <citation type="submission" date="2020-03" db="EMBL/GenBank/DDBJ databases">
        <title>Propioniciclava sp. nov., isolated from Hydrophilus acuminatus.</title>
        <authorList>
            <person name="Hyun D.-W."/>
            <person name="Bae J.-W."/>
        </authorList>
    </citation>
    <scope>NUCLEOTIDE SEQUENCE [LARGE SCALE GENOMIC DNA]</scope>
    <source>
        <strain evidence="2 3">HDW11</strain>
    </source>
</reference>
<feature type="transmembrane region" description="Helical" evidence="1">
    <location>
        <begin position="154"/>
        <end position="172"/>
    </location>
</feature>
<gene>
    <name evidence="2" type="ORF">G7070_06945</name>
</gene>
<keyword evidence="1" id="KW-1133">Transmembrane helix</keyword>
<dbReference type="RefSeq" id="WP_166233036.1">
    <property type="nucleotide sequence ID" value="NZ_CP049865.1"/>
</dbReference>
<dbReference type="Pfam" id="PF07907">
    <property type="entry name" value="YibE_F"/>
    <property type="match status" value="1"/>
</dbReference>
<dbReference type="AlphaFoldDB" id="A0A6G7Y603"/>
<feature type="transmembrane region" description="Helical" evidence="1">
    <location>
        <begin position="267"/>
        <end position="293"/>
    </location>
</feature>
<feature type="transmembrane region" description="Helical" evidence="1">
    <location>
        <begin position="28"/>
        <end position="46"/>
    </location>
</feature>
<accession>A0A6G7Y603</accession>
<feature type="transmembrane region" description="Helical" evidence="1">
    <location>
        <begin position="235"/>
        <end position="255"/>
    </location>
</feature>
<sequence>MSHGHGHGHAHGDAPDLRLSRTARTATMVLLAVVAALTLAGLVWLWPGERPMNDGSSLTAAGIDPVRARIVSIQPCPDNEGAPDPTQPGGLEHACSIARVLIEEGPSAGSQADVDLIGVTAASGLTVGDPLQVAQVPDADGSPGDWALITVDRMPVLIGFIIAFVLAVLAVAGRKGFFGLLGLVVSGAVLFGFLIPSLTSGHPAVPVAIVGSTAIMFVVLYLAHGVSWRTTSAFVGTWLSLLVTTGLGALGVALARLSGVSSEETVALAGVLGGLDFPDILTCSLVIAGLGVLNDVTITQASSVWEIRAAGPGLSRRELFTSGMRIGRDHIASTIYTIVFAYAGASLSLLLLLSLYEQPLHILLSTEQFSEEIIRTLGSGIGLVLSVPLTTGVAALTVAGTAAARTAPRRAVV</sequence>
<feature type="transmembrane region" description="Helical" evidence="1">
    <location>
        <begin position="376"/>
        <end position="400"/>
    </location>
</feature>
<feature type="transmembrane region" description="Helical" evidence="1">
    <location>
        <begin position="177"/>
        <end position="198"/>
    </location>
</feature>
<keyword evidence="1" id="KW-0812">Transmembrane</keyword>
<dbReference type="Proteomes" id="UP000501058">
    <property type="component" value="Chromosome"/>
</dbReference>
<evidence type="ECO:0000313" key="3">
    <source>
        <dbReference type="Proteomes" id="UP000501058"/>
    </source>
</evidence>
<proteinExistence type="predicted"/>
<protein>
    <submittedName>
        <fullName evidence="2">YibE/F family protein</fullName>
    </submittedName>
</protein>
<feature type="transmembrane region" description="Helical" evidence="1">
    <location>
        <begin position="204"/>
        <end position="223"/>
    </location>
</feature>
<dbReference type="PANTHER" id="PTHR41771:SF1">
    <property type="entry name" value="MEMBRANE PROTEIN"/>
    <property type="match status" value="1"/>
</dbReference>
<dbReference type="InterPro" id="IPR012507">
    <property type="entry name" value="YibE_F"/>
</dbReference>
<dbReference type="EMBL" id="CP049865">
    <property type="protein sequence ID" value="QIK72051.1"/>
    <property type="molecule type" value="Genomic_DNA"/>
</dbReference>
<dbReference type="KEGG" id="prv:G7070_06945"/>
<keyword evidence="3" id="KW-1185">Reference proteome</keyword>
<feature type="transmembrane region" description="Helical" evidence="1">
    <location>
        <begin position="334"/>
        <end position="356"/>
    </location>
</feature>
<keyword evidence="1" id="KW-0472">Membrane</keyword>
<dbReference type="PANTHER" id="PTHR41771">
    <property type="entry name" value="MEMBRANE PROTEIN-RELATED"/>
    <property type="match status" value="1"/>
</dbReference>